<dbReference type="Gene3D" id="2.40.128.260">
    <property type="entry name" value="Type IV secretion system, VirB10/TraB/TrbI"/>
    <property type="match status" value="1"/>
</dbReference>
<name>A0ABU8K993_9HYPH</name>
<comment type="similarity">
    <text evidence="2">Belongs to the TrbI/VirB10 family.</text>
</comment>
<evidence type="ECO:0000313" key="8">
    <source>
        <dbReference type="EMBL" id="MEI9401992.1"/>
    </source>
</evidence>
<evidence type="ECO:0000256" key="6">
    <source>
        <dbReference type="SAM" id="MobiDB-lite"/>
    </source>
</evidence>
<dbReference type="InterPro" id="IPR042217">
    <property type="entry name" value="T4SS_VirB10/TrbI"/>
</dbReference>
<protein>
    <submittedName>
        <fullName evidence="8">TrbI/VirB10 family protein</fullName>
    </submittedName>
</protein>
<dbReference type="Pfam" id="PF03743">
    <property type="entry name" value="TrbI"/>
    <property type="match status" value="1"/>
</dbReference>
<evidence type="ECO:0000256" key="4">
    <source>
        <dbReference type="ARBA" id="ARBA00022989"/>
    </source>
</evidence>
<evidence type="ECO:0000256" key="3">
    <source>
        <dbReference type="ARBA" id="ARBA00022692"/>
    </source>
</evidence>
<proteinExistence type="inferred from homology"/>
<evidence type="ECO:0000313" key="9">
    <source>
        <dbReference type="Proteomes" id="UP001366503"/>
    </source>
</evidence>
<evidence type="ECO:0000256" key="1">
    <source>
        <dbReference type="ARBA" id="ARBA00004167"/>
    </source>
</evidence>
<keyword evidence="4 7" id="KW-1133">Transmembrane helix</keyword>
<dbReference type="InterPro" id="IPR005498">
    <property type="entry name" value="T4SS_VirB10/TraB/TrbI"/>
</dbReference>
<keyword evidence="9" id="KW-1185">Reference proteome</keyword>
<reference evidence="8 9" key="1">
    <citation type="submission" date="2022-12" db="EMBL/GenBank/DDBJ databases">
        <authorList>
            <person name="Muema E."/>
        </authorList>
    </citation>
    <scope>NUCLEOTIDE SEQUENCE [LARGE SCALE GENOMIC DNA]</scope>
    <source>
        <strain evidence="9">1330</strain>
    </source>
</reference>
<evidence type="ECO:0000256" key="5">
    <source>
        <dbReference type="ARBA" id="ARBA00023136"/>
    </source>
</evidence>
<feature type="compositionally biased region" description="Low complexity" evidence="6">
    <location>
        <begin position="155"/>
        <end position="175"/>
    </location>
</feature>
<evidence type="ECO:0000256" key="7">
    <source>
        <dbReference type="SAM" id="Phobius"/>
    </source>
</evidence>
<dbReference type="CDD" id="cd16429">
    <property type="entry name" value="VirB10"/>
    <property type="match status" value="1"/>
</dbReference>
<evidence type="ECO:0000256" key="2">
    <source>
        <dbReference type="ARBA" id="ARBA00010265"/>
    </source>
</evidence>
<feature type="region of interest" description="Disordered" evidence="6">
    <location>
        <begin position="146"/>
        <end position="181"/>
    </location>
</feature>
<comment type="caution">
    <text evidence="8">The sequence shown here is derived from an EMBL/GenBank/DDBJ whole genome shotgun (WGS) entry which is preliminary data.</text>
</comment>
<dbReference type="Proteomes" id="UP001366503">
    <property type="component" value="Unassembled WGS sequence"/>
</dbReference>
<organism evidence="8 9">
    <name type="scientific">Mesorhizobium argentiipisi</name>
    <dbReference type="NCBI Taxonomy" id="3015175"/>
    <lineage>
        <taxon>Bacteria</taxon>
        <taxon>Pseudomonadati</taxon>
        <taxon>Pseudomonadota</taxon>
        <taxon>Alphaproteobacteria</taxon>
        <taxon>Hyphomicrobiales</taxon>
        <taxon>Phyllobacteriaceae</taxon>
        <taxon>Mesorhizobium</taxon>
    </lineage>
</organism>
<keyword evidence="3 7" id="KW-0812">Transmembrane</keyword>
<sequence>MNDTANSSHPDIRTELRLHPQPARVTRLSRKVLIGLGGVASVAILGTLIWALDSRRRGNEQPSELITTENRTTADGLQGLPKDYSGVPKLGPALPGDLGRPILRAQERGQLVQVPDIRTPRADPDEQRRLAEIEAARVAKLFTDSNARANPARQSSAASGDALSASAPLSESSALDPGPAQNMQDRKLAFVNAKPDRRTVSPDRLAEKASPYIVQAGTILPAALITGIRSDLPGHITAQVTQNVFDTPTGSYLLIPQGARLIGQYDSQVAFGQSRVLLVWNRLIMPNGTSIVLERQQGADTEGFSGLEDEVDHHWGQLFRAAAVSTLLGIGTSLGSSNDESNIAKAIREGAQDSASNIGQQVVRNQLTVQPTLTIRPGFPVRVIVNRDLVLEPYGEAKDPS</sequence>
<keyword evidence="5 7" id="KW-0472">Membrane</keyword>
<dbReference type="EMBL" id="JAPYKO010000003">
    <property type="protein sequence ID" value="MEI9401992.1"/>
    <property type="molecule type" value="Genomic_DNA"/>
</dbReference>
<accession>A0ABU8K993</accession>
<dbReference type="RefSeq" id="WP_337092315.1">
    <property type="nucleotide sequence ID" value="NZ_JAPYKO010000003.1"/>
</dbReference>
<feature type="transmembrane region" description="Helical" evidence="7">
    <location>
        <begin position="32"/>
        <end position="52"/>
    </location>
</feature>
<gene>
    <name evidence="8" type="ORF">O7A05_07405</name>
</gene>
<comment type="subcellular location">
    <subcellularLocation>
        <location evidence="1">Membrane</location>
        <topology evidence="1">Single-pass membrane protein</topology>
    </subcellularLocation>
</comment>